<dbReference type="InterPro" id="IPR006097">
    <property type="entry name" value="Glu/Leu/Phe/Val/Trp_DH_dimer"/>
</dbReference>
<dbReference type="EMBL" id="VNHS01000019">
    <property type="protein sequence ID" value="TYP68361.1"/>
    <property type="molecule type" value="Genomic_DNA"/>
</dbReference>
<dbReference type="PANTHER" id="PTHR42722:SF1">
    <property type="entry name" value="VALINE DEHYDROGENASE"/>
    <property type="match status" value="1"/>
</dbReference>
<dbReference type="Gene3D" id="3.40.50.720">
    <property type="entry name" value="NAD(P)-binding Rossmann-like Domain"/>
    <property type="match status" value="1"/>
</dbReference>
<proteinExistence type="inferred from homology"/>
<dbReference type="Gene3D" id="3.40.50.10860">
    <property type="entry name" value="Leucine Dehydrogenase, chain A, domain 1"/>
    <property type="match status" value="1"/>
</dbReference>
<dbReference type="SMART" id="SM00839">
    <property type="entry name" value="ELFV_dehydrog"/>
    <property type="match status" value="1"/>
</dbReference>
<dbReference type="OrthoDB" id="9803297at2"/>
<evidence type="ECO:0000259" key="7">
    <source>
        <dbReference type="SMART" id="SM00839"/>
    </source>
</evidence>
<dbReference type="GO" id="GO:0016639">
    <property type="term" value="F:oxidoreductase activity, acting on the CH-NH2 group of donors, NAD or NADP as acceptor"/>
    <property type="evidence" value="ECO:0007669"/>
    <property type="project" value="InterPro"/>
</dbReference>
<dbReference type="AlphaFoldDB" id="A0A5S5BMJ1"/>
<keyword evidence="5" id="KW-0547">Nucleotide-binding</keyword>
<dbReference type="InterPro" id="IPR033524">
    <property type="entry name" value="Glu/Leu/Phe/Val_DH_AS"/>
</dbReference>
<organism evidence="8 9">
    <name type="scientific">Paenibacillus methanolicus</name>
    <dbReference type="NCBI Taxonomy" id="582686"/>
    <lineage>
        <taxon>Bacteria</taxon>
        <taxon>Bacillati</taxon>
        <taxon>Bacillota</taxon>
        <taxon>Bacilli</taxon>
        <taxon>Bacillales</taxon>
        <taxon>Paenibacillaceae</taxon>
        <taxon>Paenibacillus</taxon>
    </lineage>
</organism>
<protein>
    <submittedName>
        <fullName evidence="8">Leucine dehydrogenase</fullName>
    </submittedName>
</protein>
<dbReference type="CDD" id="cd01075">
    <property type="entry name" value="NAD_bind_Leu_Phe_Val_DH"/>
    <property type="match status" value="1"/>
</dbReference>
<dbReference type="PRINTS" id="PR00082">
    <property type="entry name" value="GLFDHDRGNASE"/>
</dbReference>
<evidence type="ECO:0000313" key="8">
    <source>
        <dbReference type="EMBL" id="TYP68361.1"/>
    </source>
</evidence>
<dbReference type="SUPFAM" id="SSF53223">
    <property type="entry name" value="Aminoacid dehydrogenase-like, N-terminal domain"/>
    <property type="match status" value="1"/>
</dbReference>
<dbReference type="SUPFAM" id="SSF51735">
    <property type="entry name" value="NAD(P)-binding Rossmann-fold domains"/>
    <property type="match status" value="1"/>
</dbReference>
<dbReference type="GO" id="GO:0006520">
    <property type="term" value="P:amino acid metabolic process"/>
    <property type="evidence" value="ECO:0007669"/>
    <property type="project" value="InterPro"/>
</dbReference>
<dbReference type="InterPro" id="IPR006095">
    <property type="entry name" value="Glu/Leu/Phe/Val/Trp_DH"/>
</dbReference>
<evidence type="ECO:0000256" key="4">
    <source>
        <dbReference type="PIRSR" id="PIRSR000188-1"/>
    </source>
</evidence>
<gene>
    <name evidence="8" type="ORF">BCM02_11946</name>
</gene>
<evidence type="ECO:0000256" key="5">
    <source>
        <dbReference type="PIRSR" id="PIRSR000188-2"/>
    </source>
</evidence>
<dbReference type="PROSITE" id="PS00074">
    <property type="entry name" value="GLFV_DEHYDROGENASE"/>
    <property type="match status" value="1"/>
</dbReference>
<dbReference type="InterPro" id="IPR046346">
    <property type="entry name" value="Aminoacid_DH-like_N_sf"/>
</dbReference>
<keyword evidence="2 6" id="KW-0560">Oxidoreductase</keyword>
<feature type="active site" description="Proton donor/acceptor" evidence="4">
    <location>
        <position position="80"/>
    </location>
</feature>
<comment type="caution">
    <text evidence="8">The sequence shown here is derived from an EMBL/GenBank/DDBJ whole genome shotgun (WGS) entry which is preliminary data.</text>
</comment>
<dbReference type="InterPro" id="IPR006096">
    <property type="entry name" value="Glu/Leu/Phe/Val/Trp_DH_C"/>
</dbReference>
<keyword evidence="3 5" id="KW-0520">NAD</keyword>
<dbReference type="GO" id="GO:0000166">
    <property type="term" value="F:nucleotide binding"/>
    <property type="evidence" value="ECO:0007669"/>
    <property type="project" value="UniProtKB-KW"/>
</dbReference>
<evidence type="ECO:0000256" key="1">
    <source>
        <dbReference type="ARBA" id="ARBA00006382"/>
    </source>
</evidence>
<dbReference type="InterPro" id="IPR036291">
    <property type="entry name" value="NAD(P)-bd_dom_sf"/>
</dbReference>
<dbReference type="Proteomes" id="UP000323257">
    <property type="component" value="Unassembled WGS sequence"/>
</dbReference>
<keyword evidence="9" id="KW-1185">Reference proteome</keyword>
<dbReference type="RefSeq" id="WP_148933422.1">
    <property type="nucleotide sequence ID" value="NZ_VNHS01000019.1"/>
</dbReference>
<evidence type="ECO:0000256" key="6">
    <source>
        <dbReference type="RuleBase" id="RU004417"/>
    </source>
</evidence>
<dbReference type="FunFam" id="3.40.50.10860:FF:000010">
    <property type="entry name" value="Leucine dehydrogenase"/>
    <property type="match status" value="1"/>
</dbReference>
<dbReference type="Pfam" id="PF02812">
    <property type="entry name" value="ELFV_dehydrog_N"/>
    <property type="match status" value="1"/>
</dbReference>
<evidence type="ECO:0000256" key="2">
    <source>
        <dbReference type="ARBA" id="ARBA00023002"/>
    </source>
</evidence>
<name>A0A5S5BMJ1_9BACL</name>
<comment type="similarity">
    <text evidence="1 6">Belongs to the Glu/Leu/Phe/Val dehydrogenases family.</text>
</comment>
<evidence type="ECO:0000313" key="9">
    <source>
        <dbReference type="Proteomes" id="UP000323257"/>
    </source>
</evidence>
<dbReference type="PANTHER" id="PTHR42722">
    <property type="entry name" value="LEUCINE DEHYDROGENASE"/>
    <property type="match status" value="1"/>
</dbReference>
<dbReference type="InterPro" id="IPR016211">
    <property type="entry name" value="Glu/Phe/Leu/Val/Trp_DH_bac/arc"/>
</dbReference>
<dbReference type="Pfam" id="PF00208">
    <property type="entry name" value="ELFV_dehydrog"/>
    <property type="match status" value="2"/>
</dbReference>
<feature type="domain" description="Glutamate/phenylalanine/leucine/valine/L-tryptophan dehydrogenase C-terminal" evidence="7">
    <location>
        <begin position="144"/>
        <end position="347"/>
    </location>
</feature>
<accession>A0A5S5BMJ1</accession>
<feature type="binding site" evidence="5">
    <location>
        <begin position="181"/>
        <end position="186"/>
    </location>
    <ligand>
        <name>NAD(+)</name>
        <dbReference type="ChEBI" id="CHEBI:57540"/>
    </ligand>
</feature>
<reference evidence="8 9" key="1">
    <citation type="submission" date="2019-07" db="EMBL/GenBank/DDBJ databases">
        <title>Genomic Encyclopedia of Type Strains, Phase III (KMG-III): the genomes of soil and plant-associated and newly described type strains.</title>
        <authorList>
            <person name="Whitman W."/>
        </authorList>
    </citation>
    <scope>NUCLEOTIDE SEQUENCE [LARGE SCALE GENOMIC DNA]</scope>
    <source>
        <strain evidence="8 9">BL24</strain>
    </source>
</reference>
<evidence type="ECO:0000256" key="3">
    <source>
        <dbReference type="ARBA" id="ARBA00023027"/>
    </source>
</evidence>
<dbReference type="PIRSF" id="PIRSF000188">
    <property type="entry name" value="Phe_leu_dh"/>
    <property type="match status" value="1"/>
</dbReference>
<sequence length="347" mass="37099">MLVLEEMERLSLEQVVFCQDRASGLRAVIAVHSTRLGPALGGCRMRPYATEQEAVLDAMRLARGMTYKSAVFGLDYGGGKAVIIGDPAKDKSAELFRTLGRYIGYLNGRYITGVDLGTSVADMKEIAKETIYVTDTPGSVMATNDFTAEMTAYGVYVGMKASANAAFGTNVLSGKTVAVQGLGKVGLRLCRYLYEAGAKLIVADPDASRVSLAATAYGAVAEDPERIAFARCDIFAPCALGGILNETSIPRLACRIVAGAANNQLGEEWHGELLQERNILYAPDFVVNAGGLLITAREIQGGSEADMRRGVEAIDRVLRTVYRFARQTGIATSDAAGYLAERNLARA</sequence>